<dbReference type="InterPro" id="IPR008974">
    <property type="entry name" value="TRAF-like"/>
</dbReference>
<organism evidence="3 4">
    <name type="scientific">Rotaria magnacalcarata</name>
    <dbReference type="NCBI Taxonomy" id="392030"/>
    <lineage>
        <taxon>Eukaryota</taxon>
        <taxon>Metazoa</taxon>
        <taxon>Spiralia</taxon>
        <taxon>Gnathifera</taxon>
        <taxon>Rotifera</taxon>
        <taxon>Eurotatoria</taxon>
        <taxon>Bdelloidea</taxon>
        <taxon>Philodinida</taxon>
        <taxon>Philodinidae</taxon>
        <taxon>Rotaria</taxon>
    </lineage>
</organism>
<sequence>MNSCTPIKHYLLLLCVLPRKFMTPSSLEYSSKISRVCTSLRVNLQLGMSASGYTNKRFAGIKAANLDQINKKFICAYCEHILQSPWQLLCSGVLLCEYCLRKGLSSRKPFLCPYCHEEHETKEASPDRGIARELNMVIIVCYLCSWNGSYNDYLNHLKDMHANLECADCHEHFSTINLFEEHRQELCIHRSMPCGLPNCANSIKWYDMQAHYVTDQHQYSLIMIILQYISSNHDKSVITNRSNIIIRELMDIQENVNLVFSIYEILLKDSDRLKTELSQIEILLNQNSSETKKLEECNHENEKAKKELCDCKNCLEELLETTKRDIEEIPSLILDSDATVTLRFNYPNSSLFSLDSSKFRTSEYGYIFTISVRSTNEAEKWYLSIFLTLYNGEYSNLLSYPFSFPIHFVLWDQSNKQQHITYILKPDPNASAFMRPSNEKNEEFCIKNLCSLDAITDSKSAYVKDGVFFIRLFIDFFNVGENPFQSENYLNHNEFISSKNMLTE</sequence>
<evidence type="ECO:0000313" key="4">
    <source>
        <dbReference type="Proteomes" id="UP000663855"/>
    </source>
</evidence>
<accession>A0A814G067</accession>
<dbReference type="Proteomes" id="UP000663855">
    <property type="component" value="Unassembled WGS sequence"/>
</dbReference>
<evidence type="ECO:0000256" key="1">
    <source>
        <dbReference type="SAM" id="Coils"/>
    </source>
</evidence>
<feature type="domain" description="TRAF1-6 MATH" evidence="2">
    <location>
        <begin position="353"/>
        <end position="471"/>
    </location>
</feature>
<dbReference type="PANTHER" id="PTHR10131:SF151">
    <property type="entry name" value="TNF RECEPTOR ASSOCIATED FACTOR (TRAF) HOMOLOG"/>
    <property type="match status" value="1"/>
</dbReference>
<dbReference type="SUPFAM" id="SSF57850">
    <property type="entry name" value="RING/U-box"/>
    <property type="match status" value="1"/>
</dbReference>
<evidence type="ECO:0000259" key="2">
    <source>
        <dbReference type="Pfam" id="PF21355"/>
    </source>
</evidence>
<reference evidence="3" key="1">
    <citation type="submission" date="2021-02" db="EMBL/GenBank/DDBJ databases">
        <authorList>
            <person name="Nowell W R."/>
        </authorList>
    </citation>
    <scope>NUCLEOTIDE SEQUENCE</scope>
</reference>
<dbReference type="Gene3D" id="2.60.210.10">
    <property type="entry name" value="Apoptosis, Tumor Necrosis Factor Receptor Associated Protein 2, Chain A"/>
    <property type="match status" value="1"/>
</dbReference>
<name>A0A814G067_9BILA</name>
<dbReference type="SUPFAM" id="SSF49599">
    <property type="entry name" value="TRAF domain-like"/>
    <property type="match status" value="1"/>
</dbReference>
<dbReference type="EMBL" id="CAJNOV010000116">
    <property type="protein sequence ID" value="CAF0989370.1"/>
    <property type="molecule type" value="Genomic_DNA"/>
</dbReference>
<dbReference type="InterPro" id="IPR013083">
    <property type="entry name" value="Znf_RING/FYVE/PHD"/>
</dbReference>
<comment type="caution">
    <text evidence="3">The sequence shown here is derived from an EMBL/GenBank/DDBJ whole genome shotgun (WGS) entry which is preliminary data.</text>
</comment>
<dbReference type="AlphaFoldDB" id="A0A814G067"/>
<evidence type="ECO:0000313" key="3">
    <source>
        <dbReference type="EMBL" id="CAF0989370.1"/>
    </source>
</evidence>
<feature type="coiled-coil region" evidence="1">
    <location>
        <begin position="280"/>
        <end position="307"/>
    </location>
</feature>
<protein>
    <recommendedName>
        <fullName evidence="2">TRAF1-6 MATH domain-containing protein</fullName>
    </recommendedName>
</protein>
<dbReference type="Pfam" id="PF21355">
    <property type="entry name" value="TRAF-mep_MATH"/>
    <property type="match status" value="1"/>
</dbReference>
<proteinExistence type="predicted"/>
<dbReference type="InterPro" id="IPR049342">
    <property type="entry name" value="TRAF1-6_MATH_dom"/>
</dbReference>
<dbReference type="Gene3D" id="3.30.40.10">
    <property type="entry name" value="Zinc/RING finger domain, C3HC4 (zinc finger)"/>
    <property type="match status" value="1"/>
</dbReference>
<keyword evidence="1" id="KW-0175">Coiled coil</keyword>
<dbReference type="PANTHER" id="PTHR10131">
    <property type="entry name" value="TNF RECEPTOR ASSOCIATED FACTOR"/>
    <property type="match status" value="1"/>
</dbReference>
<gene>
    <name evidence="3" type="ORF">CJN711_LOCUS1772</name>
</gene>